<feature type="binding site" evidence="9">
    <location>
        <position position="130"/>
    </location>
    <ligand>
        <name>5-phospho-alpha-D-ribose 1-diphosphate</name>
        <dbReference type="ChEBI" id="CHEBI:58017"/>
    </ligand>
</feature>
<comment type="subunit">
    <text evidence="9">Homodimer.</text>
</comment>
<feature type="binding site" evidence="9">
    <location>
        <position position="236"/>
    </location>
    <ligand>
        <name>Mg(2+)</name>
        <dbReference type="ChEBI" id="CHEBI:18420"/>
        <label>1</label>
    </ligand>
</feature>
<gene>
    <name evidence="9 12" type="primary">trpD</name>
    <name evidence="12" type="ORF">PBLR_13090</name>
</gene>
<comment type="pathway">
    <text evidence="1 9">Amino-acid biosynthesis; L-tryptophan biosynthesis; L-tryptophan from chorismate: step 2/5.</text>
</comment>
<dbReference type="Gene3D" id="1.20.970.10">
    <property type="entry name" value="Transferase, Pyrimidine Nucleoside Phosphorylase, Chain C"/>
    <property type="match status" value="1"/>
</dbReference>
<dbReference type="Gene3D" id="3.40.1030.10">
    <property type="entry name" value="Nucleoside phosphorylase/phosphoribosyltransferase catalytic domain"/>
    <property type="match status" value="1"/>
</dbReference>
<dbReference type="PANTHER" id="PTHR43285">
    <property type="entry name" value="ANTHRANILATE PHOSPHORIBOSYLTRANSFERASE"/>
    <property type="match status" value="1"/>
</dbReference>
<organism evidence="12 13">
    <name type="scientific">Paenibacillus alvei</name>
    <name type="common">Bacillus alvei</name>
    <dbReference type="NCBI Taxonomy" id="44250"/>
    <lineage>
        <taxon>Bacteria</taxon>
        <taxon>Bacillati</taxon>
        <taxon>Bacillota</taxon>
        <taxon>Bacilli</taxon>
        <taxon>Bacillales</taxon>
        <taxon>Paenibacillaceae</taxon>
        <taxon>Paenibacillus</taxon>
    </lineage>
</organism>
<proteinExistence type="inferred from homology"/>
<evidence type="ECO:0000256" key="2">
    <source>
        <dbReference type="ARBA" id="ARBA00022605"/>
    </source>
</evidence>
<feature type="binding site" evidence="9">
    <location>
        <position position="236"/>
    </location>
    <ligand>
        <name>Mg(2+)</name>
        <dbReference type="ChEBI" id="CHEBI:18420"/>
        <label>2</label>
    </ligand>
</feature>
<dbReference type="GO" id="GO:0004048">
    <property type="term" value="F:anthranilate phosphoribosyltransferase activity"/>
    <property type="evidence" value="ECO:0007669"/>
    <property type="project" value="UniProtKB-UniRule"/>
</dbReference>
<comment type="cofactor">
    <cofactor evidence="9">
        <name>Mg(2+)</name>
        <dbReference type="ChEBI" id="CHEBI:18420"/>
    </cofactor>
    <text evidence="9">Binds 2 magnesium ions per monomer.</text>
</comment>
<dbReference type="Pfam" id="PF02885">
    <property type="entry name" value="Glycos_trans_3N"/>
    <property type="match status" value="1"/>
</dbReference>
<dbReference type="SUPFAM" id="SSF47648">
    <property type="entry name" value="Nucleoside phosphorylase/phosphoribosyltransferase N-terminal domain"/>
    <property type="match status" value="1"/>
</dbReference>
<evidence type="ECO:0000259" key="11">
    <source>
        <dbReference type="Pfam" id="PF02885"/>
    </source>
</evidence>
<feature type="binding site" evidence="9">
    <location>
        <position position="121"/>
    </location>
    <ligand>
        <name>anthranilate</name>
        <dbReference type="ChEBI" id="CHEBI:16567"/>
        <label>1</label>
    </ligand>
</feature>
<evidence type="ECO:0000256" key="4">
    <source>
        <dbReference type="ARBA" id="ARBA00022679"/>
    </source>
</evidence>
<dbReference type="HAMAP" id="MF_00211">
    <property type="entry name" value="TrpD"/>
    <property type="match status" value="1"/>
</dbReference>
<comment type="similarity">
    <text evidence="9">Belongs to the anthranilate phosphoribosyltransferase family.</text>
</comment>
<keyword evidence="6 9" id="KW-0057">Aromatic amino acid biosynthesis</keyword>
<dbReference type="InterPro" id="IPR036320">
    <property type="entry name" value="Glycosyl_Trfase_fam3_N_dom_sf"/>
</dbReference>
<name>A0A383RCE2_PAEAL</name>
<keyword evidence="4 9" id="KW-0808">Transferase</keyword>
<accession>A0A383RCE2</accession>
<dbReference type="GO" id="GO:0000287">
    <property type="term" value="F:magnesium ion binding"/>
    <property type="evidence" value="ECO:0007669"/>
    <property type="project" value="UniProtKB-UniRule"/>
</dbReference>
<evidence type="ECO:0000313" key="13">
    <source>
        <dbReference type="Proteomes" id="UP000304148"/>
    </source>
</evidence>
<dbReference type="InterPro" id="IPR005940">
    <property type="entry name" value="Anthranilate_Pribosyl_Tfrase"/>
</dbReference>
<feature type="binding site" evidence="9">
    <location>
        <position position="235"/>
    </location>
    <ligand>
        <name>Mg(2+)</name>
        <dbReference type="ChEBI" id="CHEBI:18420"/>
        <label>2</label>
    </ligand>
</feature>
<dbReference type="InterPro" id="IPR035902">
    <property type="entry name" value="Nuc_phospho_transferase"/>
</dbReference>
<dbReference type="Proteomes" id="UP000304148">
    <property type="component" value="Chromosome"/>
</dbReference>
<evidence type="ECO:0000256" key="7">
    <source>
        <dbReference type="ARBA" id="ARBA00052328"/>
    </source>
</evidence>
<dbReference type="InterPro" id="IPR017459">
    <property type="entry name" value="Glycosyl_Trfase_fam3_N_dom"/>
</dbReference>
<dbReference type="PANTHER" id="PTHR43285:SF2">
    <property type="entry name" value="ANTHRANILATE PHOSPHORIBOSYLTRANSFERASE"/>
    <property type="match status" value="1"/>
</dbReference>
<evidence type="ECO:0000256" key="6">
    <source>
        <dbReference type="ARBA" id="ARBA00023141"/>
    </source>
</evidence>
<evidence type="ECO:0000256" key="1">
    <source>
        <dbReference type="ARBA" id="ARBA00004907"/>
    </source>
</evidence>
<feature type="domain" description="Glycosyl transferase family 3 N-terminal" evidence="11">
    <location>
        <begin position="13"/>
        <end position="75"/>
    </location>
</feature>
<keyword evidence="5 9" id="KW-0822">Tryptophan biosynthesis</keyword>
<feature type="binding site" evidence="9">
    <location>
        <position position="90"/>
    </location>
    <ligand>
        <name>5-phospho-alpha-D-ribose 1-diphosphate</name>
        <dbReference type="ChEBI" id="CHEBI:58017"/>
    </ligand>
</feature>
<keyword evidence="9" id="KW-0479">Metal-binding</keyword>
<feature type="binding site" evidence="9">
    <location>
        <begin position="93"/>
        <end position="94"/>
    </location>
    <ligand>
        <name>5-phospho-alpha-D-ribose 1-diphosphate</name>
        <dbReference type="ChEBI" id="CHEBI:58017"/>
    </ligand>
</feature>
<evidence type="ECO:0000256" key="5">
    <source>
        <dbReference type="ARBA" id="ARBA00022822"/>
    </source>
</evidence>
<comment type="catalytic activity">
    <reaction evidence="7 9">
        <text>N-(5-phospho-beta-D-ribosyl)anthranilate + diphosphate = 5-phospho-alpha-D-ribose 1-diphosphate + anthranilate</text>
        <dbReference type="Rhea" id="RHEA:11768"/>
        <dbReference type="ChEBI" id="CHEBI:16567"/>
        <dbReference type="ChEBI" id="CHEBI:18277"/>
        <dbReference type="ChEBI" id="CHEBI:33019"/>
        <dbReference type="ChEBI" id="CHEBI:58017"/>
        <dbReference type="EC" id="2.4.2.18"/>
    </reaction>
</comment>
<dbReference type="NCBIfam" id="TIGR01245">
    <property type="entry name" value="trpD"/>
    <property type="match status" value="1"/>
</dbReference>
<evidence type="ECO:0000259" key="10">
    <source>
        <dbReference type="Pfam" id="PF00591"/>
    </source>
</evidence>
<evidence type="ECO:0000256" key="3">
    <source>
        <dbReference type="ARBA" id="ARBA00022676"/>
    </source>
</evidence>
<dbReference type="FunFam" id="3.40.1030.10:FF:000002">
    <property type="entry name" value="Anthranilate phosphoribosyltransferase"/>
    <property type="match status" value="1"/>
</dbReference>
<evidence type="ECO:0000313" key="12">
    <source>
        <dbReference type="EMBL" id="SYX84668.1"/>
    </source>
</evidence>
<feature type="binding site" evidence="9">
    <location>
        <begin position="100"/>
        <end position="103"/>
    </location>
    <ligand>
        <name>5-phospho-alpha-D-ribose 1-diphosphate</name>
        <dbReference type="ChEBI" id="CHEBI:58017"/>
    </ligand>
</feature>
<sequence>MTSQLVIGSALMKEALGQVLSGHHLSRAEARDVMADVMDGHATSAQIGALLAGLRLKGETVDEIAGFAEAMRSRAHQVVTSHERLLDTCGTGGSGIHKLNVSTVAAIIASSASVRVAKHGNRSASSRSGSADVLEALGVNIQLTSEEAAQCLERIGICFMFAQVYHPAMKHAAAPRKELGIRTVFNMLGPLTNPAGADRQVLGIYDRTKTVTIASVLRELGLKRALVVASEDGLDEISLSAPTQVSELKNGEVFTYTITPEALGLHTQPLTSVLGGDAATNAQIIRGLLSGEQGAHRDIVLANAGACIYVAGQSSSIAEGVRIAADAIDNGLANQKLEQWIAATGGLSHVS</sequence>
<dbReference type="Pfam" id="PF00591">
    <property type="entry name" value="Glycos_transf_3"/>
    <property type="match status" value="1"/>
</dbReference>
<comment type="similarity">
    <text evidence="8">In the C-terminal section; belongs to the anthranilate phosphoribosyltransferase family.</text>
</comment>
<keyword evidence="2 9" id="KW-0028">Amino-acid biosynthesis</keyword>
<evidence type="ECO:0000256" key="8">
    <source>
        <dbReference type="ARBA" id="ARBA00061188"/>
    </source>
</evidence>
<comment type="caution">
    <text evidence="9">Lacks conserved residue(s) required for the propagation of feature annotation.</text>
</comment>
<keyword evidence="9" id="KW-0460">Magnesium</keyword>
<dbReference type="SUPFAM" id="SSF52418">
    <property type="entry name" value="Nucleoside phosphorylase/phosphoribosyltransferase catalytic domain"/>
    <property type="match status" value="1"/>
</dbReference>
<dbReference type="GO" id="GO:0000162">
    <property type="term" value="P:L-tryptophan biosynthetic process"/>
    <property type="evidence" value="ECO:0007669"/>
    <property type="project" value="UniProtKB-UniRule"/>
</dbReference>
<dbReference type="EMBL" id="LS992241">
    <property type="protein sequence ID" value="SYX84668.1"/>
    <property type="molecule type" value="Genomic_DNA"/>
</dbReference>
<dbReference type="EC" id="2.4.2.18" evidence="9"/>
<feature type="binding site" evidence="9">
    <location>
        <begin position="118"/>
        <end position="126"/>
    </location>
    <ligand>
        <name>5-phospho-alpha-D-ribose 1-diphosphate</name>
        <dbReference type="ChEBI" id="CHEBI:58017"/>
    </ligand>
</feature>
<dbReference type="AlphaFoldDB" id="A0A383RCE2"/>
<dbReference type="GO" id="GO:0005829">
    <property type="term" value="C:cytosol"/>
    <property type="evidence" value="ECO:0007669"/>
    <property type="project" value="TreeGrafter"/>
</dbReference>
<feature type="binding site" evidence="9">
    <location>
        <position position="90"/>
    </location>
    <ligand>
        <name>anthranilate</name>
        <dbReference type="ChEBI" id="CHEBI:16567"/>
        <label>1</label>
    </ligand>
</feature>
<protein>
    <recommendedName>
        <fullName evidence="9">Anthranilate phosphoribosyltransferase</fullName>
        <ecNumber evidence="9">2.4.2.18</ecNumber>
    </recommendedName>
</protein>
<dbReference type="UniPathway" id="UPA00035">
    <property type="reaction ID" value="UER00041"/>
</dbReference>
<keyword evidence="3 9" id="KW-0328">Glycosyltransferase</keyword>
<comment type="function">
    <text evidence="9">Catalyzes the transfer of the phosphoribosyl group of 5-phosphorylribose-1-pyrophosphate (PRPP) to anthranilate to yield N-(5'-phosphoribosyl)-anthranilate (PRA).</text>
</comment>
<feature type="binding site" evidence="9">
    <location>
        <position position="102"/>
    </location>
    <ligand>
        <name>Mg(2+)</name>
        <dbReference type="ChEBI" id="CHEBI:18420"/>
        <label>1</label>
    </ligand>
</feature>
<dbReference type="InterPro" id="IPR000312">
    <property type="entry name" value="Glycosyl_Trfase_fam3"/>
</dbReference>
<reference evidence="13" key="1">
    <citation type="submission" date="2018-08" db="EMBL/GenBank/DDBJ databases">
        <authorList>
            <person name="Chevrot R."/>
        </authorList>
    </citation>
    <scope>NUCLEOTIDE SEQUENCE [LARGE SCALE GENOMIC DNA]</scope>
</reference>
<evidence type="ECO:0000256" key="9">
    <source>
        <dbReference type="HAMAP-Rule" id="MF_00211"/>
    </source>
</evidence>
<feature type="binding site" evidence="9">
    <location>
        <position position="176"/>
    </location>
    <ligand>
        <name>anthranilate</name>
        <dbReference type="ChEBI" id="CHEBI:16567"/>
        <label>2</label>
    </ligand>
</feature>
<feature type="domain" description="Glycosyl transferase family 3" evidence="10">
    <location>
        <begin position="84"/>
        <end position="333"/>
    </location>
</feature>